<evidence type="ECO:0000259" key="3">
    <source>
        <dbReference type="Pfam" id="PF12807"/>
    </source>
</evidence>
<dbReference type="Gene3D" id="1.25.40.10">
    <property type="entry name" value="Tetratricopeptide repeat domain"/>
    <property type="match status" value="1"/>
</dbReference>
<feature type="domain" description="CLU central" evidence="3">
    <location>
        <begin position="106"/>
        <end position="197"/>
    </location>
</feature>
<dbReference type="GO" id="GO:0005737">
    <property type="term" value="C:cytoplasm"/>
    <property type="evidence" value="ECO:0007669"/>
    <property type="project" value="TreeGrafter"/>
</dbReference>
<name>A0A9N7N0M3_STRHE</name>
<feature type="compositionally biased region" description="Polar residues" evidence="2">
    <location>
        <begin position="529"/>
        <end position="548"/>
    </location>
</feature>
<dbReference type="Pfam" id="PF13424">
    <property type="entry name" value="TPR_12"/>
    <property type="match status" value="2"/>
</dbReference>
<comment type="caution">
    <text evidence="4">The sequence shown here is derived from an EMBL/GenBank/DDBJ whole genome shotgun (WGS) entry which is preliminary data.</text>
</comment>
<reference evidence="4" key="1">
    <citation type="submission" date="2019-12" db="EMBL/GenBank/DDBJ databases">
        <authorList>
            <person name="Scholes J."/>
        </authorList>
    </citation>
    <scope>NUCLEOTIDE SEQUENCE</scope>
</reference>
<dbReference type="PANTHER" id="PTHR12601:SF17">
    <property type="entry name" value="PROTEIN REDUCED CHLOROPLAST COVERAGE 1"/>
    <property type="match status" value="1"/>
</dbReference>
<dbReference type="InterPro" id="IPR019734">
    <property type="entry name" value="TPR_rpt"/>
</dbReference>
<dbReference type="SMART" id="SM00028">
    <property type="entry name" value="TPR"/>
    <property type="match status" value="3"/>
</dbReference>
<protein>
    <submittedName>
        <fullName evidence="4">Tetratricopeptide repeat (TPR)-like superfamily protein</fullName>
    </submittedName>
</protein>
<organism evidence="4 5">
    <name type="scientific">Striga hermonthica</name>
    <name type="common">Purple witchweed</name>
    <name type="synonym">Buchnera hermonthica</name>
    <dbReference type="NCBI Taxonomy" id="68872"/>
    <lineage>
        <taxon>Eukaryota</taxon>
        <taxon>Viridiplantae</taxon>
        <taxon>Streptophyta</taxon>
        <taxon>Embryophyta</taxon>
        <taxon>Tracheophyta</taxon>
        <taxon>Spermatophyta</taxon>
        <taxon>Magnoliopsida</taxon>
        <taxon>eudicotyledons</taxon>
        <taxon>Gunneridae</taxon>
        <taxon>Pentapetalae</taxon>
        <taxon>asterids</taxon>
        <taxon>lamiids</taxon>
        <taxon>Lamiales</taxon>
        <taxon>Orobanchaceae</taxon>
        <taxon>Buchnereae</taxon>
        <taxon>Striga</taxon>
    </lineage>
</organism>
<feature type="repeat" description="TPR" evidence="1">
    <location>
        <begin position="264"/>
        <end position="297"/>
    </location>
</feature>
<evidence type="ECO:0000313" key="4">
    <source>
        <dbReference type="EMBL" id="CAA0824135.1"/>
    </source>
</evidence>
<dbReference type="OrthoDB" id="1723131at2759"/>
<dbReference type="InterPro" id="IPR027523">
    <property type="entry name" value="CLU_prot"/>
</dbReference>
<dbReference type="CDD" id="cd15466">
    <property type="entry name" value="CLU-central"/>
    <property type="match status" value="1"/>
</dbReference>
<proteinExistence type="predicted"/>
<keyword evidence="1" id="KW-0802">TPR repeat</keyword>
<evidence type="ECO:0000256" key="1">
    <source>
        <dbReference type="PROSITE-ProRule" id="PRU00339"/>
    </source>
</evidence>
<dbReference type="EMBL" id="CACSLK010024664">
    <property type="protein sequence ID" value="CAA0824135.1"/>
    <property type="molecule type" value="Genomic_DNA"/>
</dbReference>
<dbReference type="Pfam" id="PF12807">
    <property type="entry name" value="eIF3_p135"/>
    <property type="match status" value="1"/>
</dbReference>
<dbReference type="PANTHER" id="PTHR12601">
    <property type="entry name" value="EUKARYOTIC TRANSLATION INITIATION FACTOR 3 SUBUNIT EIF-3"/>
    <property type="match status" value="1"/>
</dbReference>
<evidence type="ECO:0000313" key="5">
    <source>
        <dbReference type="Proteomes" id="UP001153555"/>
    </source>
</evidence>
<dbReference type="InterPro" id="IPR011990">
    <property type="entry name" value="TPR-like_helical_dom_sf"/>
</dbReference>
<dbReference type="InterPro" id="IPR033646">
    <property type="entry name" value="CLU-central"/>
</dbReference>
<dbReference type="Proteomes" id="UP001153555">
    <property type="component" value="Unassembled WGS sequence"/>
</dbReference>
<evidence type="ECO:0000256" key="2">
    <source>
        <dbReference type="SAM" id="MobiDB-lite"/>
    </source>
</evidence>
<dbReference type="AlphaFoldDB" id="A0A9N7N0M3"/>
<keyword evidence="5" id="KW-1185">Reference proteome</keyword>
<accession>A0A9N7N0M3</accession>
<sequence length="788" mass="87285">MPLKSLKNKKNSDGGKAEWKTERLTDEVKNVTVTAVNVIEPELDIIASEKELMLKTLLSDTAFTRLKDSETGLHAKSLHELTELSQKYYDEVALPKLVADFGSWELFPVVGRILTDFMHTRGLRMRSLGKVVKLSEKLSHVQSLCIHEMVVRAFKHILQAVISAVQRPENLAGPIAAALNLMLGVFEREQDFDIKSAHPFRKEDIASLVPVHKQAACSSADGRQLLENSKTALDKGKLEEAVNYGTKTLAKLVAVCGPNHRMTAGAYSHLAVVLDHTGDFNQAIIYQQKALDINERELGLDHPDTIKNYGDLAVFYYKLQHTELALKYVKRALYLLHLTCGPSHPNTAATYVNVAMMEERLGNVHVTLRYLHKALKCNQMLLGPDHIQTAVSYHAIAIALSLMEAYPLSVQHEQTNFQILRVKLGPDDHRTQDAAAWLEYFESKAFEQQEAARNGTRKPNASIASKGHLSVSDLLDYINPSQDAKGKDAAGSKSRSYIAKAKAKSLQNNPTSMDSEVTPKYTSIEAANEDNQTPNSNVNTSVNHRSSSPLLQSGEVLEAPTEKKPIQPVQYLTQEPVIGTPVNNDVSPETHHEGEDGWQTVQRPRVLYGILCGKEPISGDQIWAKVGQNCSLQSEVCVIIHYRYCCTRLQERGKALNSTPPSYKEVALAPPGTIPMFQANDGYSAEEVEEHNEQQFDAENKSGDVLLTAGNDQEVGACTGDSDATLAYDDCTKSNAKGADEMMVKSSLNISEEVANKKLSARRQLHTIHLQSLHMWRRCPFHQSGLGL</sequence>
<gene>
    <name evidence="4" type="ORF">SHERM_21147</name>
</gene>
<dbReference type="SUPFAM" id="SSF48452">
    <property type="entry name" value="TPR-like"/>
    <property type="match status" value="1"/>
</dbReference>
<dbReference type="PROSITE" id="PS50005">
    <property type="entry name" value="TPR"/>
    <property type="match status" value="1"/>
</dbReference>
<dbReference type="FunFam" id="1.25.40.10:FF:000157">
    <property type="entry name" value="protein TSS isoform X2"/>
    <property type="match status" value="1"/>
</dbReference>
<feature type="region of interest" description="Disordered" evidence="2">
    <location>
        <begin position="526"/>
        <end position="548"/>
    </location>
</feature>